<dbReference type="OrthoDB" id="6849826at2"/>
<reference evidence="2 3" key="1">
    <citation type="submission" date="2018-01" db="EMBL/GenBank/DDBJ databases">
        <title>Halomonas endophytica sp. nov., isolated from storage liquid in the stems of Populus euphratica.</title>
        <authorList>
            <person name="Chen C."/>
        </authorList>
    </citation>
    <scope>NUCLEOTIDE SEQUENCE [LARGE SCALE GENOMIC DNA]</scope>
    <source>
        <strain evidence="2 3">BZ-SZ-XJ27</strain>
    </source>
</reference>
<dbReference type="RefSeq" id="WP_102588656.1">
    <property type="nucleotide sequence ID" value="NZ_BNAE01000001.1"/>
</dbReference>
<dbReference type="Proteomes" id="UP000235547">
    <property type="component" value="Unassembled WGS sequence"/>
</dbReference>
<evidence type="ECO:0000256" key="1">
    <source>
        <dbReference type="SAM" id="MobiDB-lite"/>
    </source>
</evidence>
<organism evidence="2 3">
    <name type="scientific">Halomonas urumqiensis</name>
    <dbReference type="NCBI Taxonomy" id="1684789"/>
    <lineage>
        <taxon>Bacteria</taxon>
        <taxon>Pseudomonadati</taxon>
        <taxon>Pseudomonadota</taxon>
        <taxon>Gammaproteobacteria</taxon>
        <taxon>Oceanospirillales</taxon>
        <taxon>Halomonadaceae</taxon>
        <taxon>Halomonas</taxon>
    </lineage>
</organism>
<evidence type="ECO:0000313" key="2">
    <source>
        <dbReference type="EMBL" id="PMR79103.1"/>
    </source>
</evidence>
<dbReference type="AlphaFoldDB" id="A0A2N7UFA0"/>
<proteinExistence type="predicted"/>
<accession>A0A2N7UFA0</accession>
<protein>
    <submittedName>
        <fullName evidence="2">Uncharacterized protein</fullName>
    </submittedName>
</protein>
<dbReference type="EMBL" id="PNRG01000029">
    <property type="protein sequence ID" value="PMR79103.1"/>
    <property type="molecule type" value="Genomic_DNA"/>
</dbReference>
<keyword evidence="3" id="KW-1185">Reference proteome</keyword>
<name>A0A2N7UFA0_9GAMM</name>
<feature type="region of interest" description="Disordered" evidence="1">
    <location>
        <begin position="268"/>
        <end position="291"/>
    </location>
</feature>
<comment type="caution">
    <text evidence="2">The sequence shown here is derived from an EMBL/GenBank/DDBJ whole genome shotgun (WGS) entry which is preliminary data.</text>
</comment>
<gene>
    <name evidence="2" type="ORF">C1H70_12405</name>
</gene>
<sequence>MTIRQLETVTAGVHSVHYTAWDWAELAAFPVRGMRDGMNTWYPGRSLTSARDLQLDAIRWFREYSAQLDTIRQNSDLTSAAKERQAREILDTVMSSSRAAITQMTGDIQSIYDTATTGLRPFTPLADNDVAGHLRDQELRAFLRETGGKNELVGQMVNGEHPEMVAAVLRSTSHLLTGLDVNQVNRIERAGIGAEHSEAVEMLKLMVSAHHDARITGRRVALQLATIGDLTKSAELGREIDRVFATIEVADQLNDWLAPIPTTPLKLTDADPAMTQPVPSSATSRDVLMEA</sequence>
<evidence type="ECO:0000313" key="3">
    <source>
        <dbReference type="Proteomes" id="UP000235547"/>
    </source>
</evidence>